<comment type="caution">
    <text evidence="4">The sequence shown here is derived from an EMBL/GenBank/DDBJ whole genome shotgun (WGS) entry which is preliminary data.</text>
</comment>
<feature type="region of interest" description="Disordered" evidence="1">
    <location>
        <begin position="40"/>
        <end position="100"/>
    </location>
</feature>
<evidence type="ECO:0000256" key="1">
    <source>
        <dbReference type="SAM" id="MobiDB-lite"/>
    </source>
</evidence>
<dbReference type="EMBL" id="VOGC01000003">
    <property type="protein sequence ID" value="MQN01152.1"/>
    <property type="molecule type" value="Genomic_DNA"/>
</dbReference>
<keyword evidence="2" id="KW-0472">Membrane</keyword>
<sequence>MNRKNRNKILIIIISLLLAAFSLVIYLSIKSKDRQLTHQTETGIKSEREADNESDQNEQDSAKTSSDSSLSVKSRHGKTATAQSKNSKKDDKSAASSKQKKSRVTYREGFYYEKIGKKVLSRIKGISYPKDASKCRVSIGDLRYCRVKYVDFNGETQSGEMICSKKIADDVMGIFSELYDSSYEIESIRLVDDFDGDDEASMEADNTSCFNYRPIAGSSKLSNHSLGLAIDINPLYNPCITYDKNGKEKVAPANGVDYADRKNQFDHKIDENDLAYKLFKKHGFTWGGNWHSLKDYQHFEKNY</sequence>
<evidence type="ECO:0000259" key="3">
    <source>
        <dbReference type="Pfam" id="PF13539"/>
    </source>
</evidence>
<accession>A0A6N7IZE0</accession>
<dbReference type="SUPFAM" id="SSF55166">
    <property type="entry name" value="Hedgehog/DD-peptidase"/>
    <property type="match status" value="1"/>
</dbReference>
<dbReference type="InterPro" id="IPR039561">
    <property type="entry name" value="Peptidase_M15C"/>
</dbReference>
<dbReference type="CDD" id="cd14845">
    <property type="entry name" value="L-Ala-D-Glu_peptidase_like"/>
    <property type="match status" value="1"/>
</dbReference>
<feature type="transmembrane region" description="Helical" evidence="2">
    <location>
        <begin position="9"/>
        <end position="29"/>
    </location>
</feature>
<dbReference type="GO" id="GO:0008233">
    <property type="term" value="F:peptidase activity"/>
    <property type="evidence" value="ECO:0007669"/>
    <property type="project" value="InterPro"/>
</dbReference>
<organism evidence="4 5">
    <name type="scientific">Candidatus Weimeria bifida</name>
    <dbReference type="NCBI Taxonomy" id="2599074"/>
    <lineage>
        <taxon>Bacteria</taxon>
        <taxon>Bacillati</taxon>
        <taxon>Bacillota</taxon>
        <taxon>Clostridia</taxon>
        <taxon>Lachnospirales</taxon>
        <taxon>Lachnospiraceae</taxon>
        <taxon>Candidatus Weimeria</taxon>
    </lineage>
</organism>
<feature type="compositionally biased region" description="Low complexity" evidence="1">
    <location>
        <begin position="62"/>
        <end position="72"/>
    </location>
</feature>
<gene>
    <name evidence="4" type="ORF">FRC54_04265</name>
</gene>
<keyword evidence="2" id="KW-1133">Transmembrane helix</keyword>
<name>A0A6N7IZE0_9FIRM</name>
<dbReference type="InterPro" id="IPR009045">
    <property type="entry name" value="Zn_M74/Hedgehog-like"/>
</dbReference>
<evidence type="ECO:0000256" key="2">
    <source>
        <dbReference type="SAM" id="Phobius"/>
    </source>
</evidence>
<keyword evidence="2" id="KW-0812">Transmembrane</keyword>
<dbReference type="Pfam" id="PF13539">
    <property type="entry name" value="Peptidase_M15_4"/>
    <property type="match status" value="1"/>
</dbReference>
<evidence type="ECO:0000313" key="5">
    <source>
        <dbReference type="Proteomes" id="UP000460257"/>
    </source>
</evidence>
<dbReference type="AlphaFoldDB" id="A0A6N7IZE0"/>
<reference evidence="4" key="1">
    <citation type="journal article" date="2020" name="Appl. Environ. Microbiol.">
        <title>Medium-Chain Fatty Acid Synthesis by 'Candidatus Weimeria bifida' gen. nov., sp. nov., and 'Candidatus Pseudoramibacter fermentans' sp. nov.</title>
        <authorList>
            <person name="Scarborough M.J."/>
            <person name="Myers K.S."/>
            <person name="Donohue T.J."/>
            <person name="Noguera D.R."/>
        </authorList>
    </citation>
    <scope>NUCLEOTIDE SEQUENCE</scope>
    <source>
        <strain evidence="4">LCO1.1</strain>
    </source>
</reference>
<proteinExistence type="predicted"/>
<keyword evidence="5" id="KW-1185">Reference proteome</keyword>
<feature type="domain" description="Peptidase M15C" evidence="3">
    <location>
        <begin position="217"/>
        <end position="301"/>
    </location>
</feature>
<dbReference type="Proteomes" id="UP000460257">
    <property type="component" value="Unassembled WGS sequence"/>
</dbReference>
<protein>
    <submittedName>
        <fullName evidence="4">M15 family metallopeptidase</fullName>
    </submittedName>
</protein>
<evidence type="ECO:0000313" key="4">
    <source>
        <dbReference type="EMBL" id="MQN01152.1"/>
    </source>
</evidence>
<dbReference type="Gene3D" id="3.30.1380.10">
    <property type="match status" value="1"/>
</dbReference>